<reference evidence="2 3" key="1">
    <citation type="journal article" date="2014" name="Am. J. Bot.">
        <title>Genome assembly and annotation for red clover (Trifolium pratense; Fabaceae).</title>
        <authorList>
            <person name="Istvanek J."/>
            <person name="Jaros M."/>
            <person name="Krenek A."/>
            <person name="Repkova J."/>
        </authorList>
    </citation>
    <scope>NUCLEOTIDE SEQUENCE [LARGE SCALE GENOMIC DNA]</scope>
    <source>
        <strain evidence="3">cv. Tatra</strain>
        <tissue evidence="2">Young leaves</tissue>
    </source>
</reference>
<name>A0A2K3MDF3_TRIPR</name>
<reference evidence="2 3" key="2">
    <citation type="journal article" date="2017" name="Front. Plant Sci.">
        <title>Gene Classification and Mining of Molecular Markers Useful in Red Clover (Trifolium pratense) Breeding.</title>
        <authorList>
            <person name="Istvanek J."/>
            <person name="Dluhosova J."/>
            <person name="Dluhos P."/>
            <person name="Patkova L."/>
            <person name="Nedelnik J."/>
            <person name="Repkova J."/>
        </authorList>
    </citation>
    <scope>NUCLEOTIDE SEQUENCE [LARGE SCALE GENOMIC DNA]</scope>
    <source>
        <strain evidence="3">cv. Tatra</strain>
        <tissue evidence="2">Young leaves</tissue>
    </source>
</reference>
<feature type="region of interest" description="Disordered" evidence="1">
    <location>
        <begin position="154"/>
        <end position="176"/>
    </location>
</feature>
<dbReference type="Proteomes" id="UP000236291">
    <property type="component" value="Unassembled WGS sequence"/>
</dbReference>
<protein>
    <submittedName>
        <fullName evidence="2">Uncharacterized protein</fullName>
    </submittedName>
</protein>
<evidence type="ECO:0000313" key="3">
    <source>
        <dbReference type="Proteomes" id="UP000236291"/>
    </source>
</evidence>
<dbReference type="PANTHER" id="PTHR48238:SF1">
    <property type="entry name" value="(RAPE) HYPOTHETICAL PROTEIN"/>
    <property type="match status" value="1"/>
</dbReference>
<evidence type="ECO:0000256" key="1">
    <source>
        <dbReference type="SAM" id="MobiDB-lite"/>
    </source>
</evidence>
<feature type="compositionally biased region" description="Low complexity" evidence="1">
    <location>
        <begin position="155"/>
        <end position="176"/>
    </location>
</feature>
<dbReference type="AlphaFoldDB" id="A0A2K3MDF3"/>
<organism evidence="2 3">
    <name type="scientific">Trifolium pratense</name>
    <name type="common">Red clover</name>
    <dbReference type="NCBI Taxonomy" id="57577"/>
    <lineage>
        <taxon>Eukaryota</taxon>
        <taxon>Viridiplantae</taxon>
        <taxon>Streptophyta</taxon>
        <taxon>Embryophyta</taxon>
        <taxon>Tracheophyta</taxon>
        <taxon>Spermatophyta</taxon>
        <taxon>Magnoliopsida</taxon>
        <taxon>eudicotyledons</taxon>
        <taxon>Gunneridae</taxon>
        <taxon>Pentapetalae</taxon>
        <taxon>rosids</taxon>
        <taxon>fabids</taxon>
        <taxon>Fabales</taxon>
        <taxon>Fabaceae</taxon>
        <taxon>Papilionoideae</taxon>
        <taxon>50 kb inversion clade</taxon>
        <taxon>NPAAA clade</taxon>
        <taxon>Hologalegina</taxon>
        <taxon>IRL clade</taxon>
        <taxon>Trifolieae</taxon>
        <taxon>Trifolium</taxon>
    </lineage>
</organism>
<dbReference type="PANTHER" id="PTHR48238">
    <property type="entry name" value="BNACNNG09570D PROTEIN"/>
    <property type="match status" value="1"/>
</dbReference>
<evidence type="ECO:0000313" key="2">
    <source>
        <dbReference type="EMBL" id="PNX88812.1"/>
    </source>
</evidence>
<dbReference type="EMBL" id="ASHM01057773">
    <property type="protein sequence ID" value="PNX88812.1"/>
    <property type="molecule type" value="Genomic_DNA"/>
</dbReference>
<dbReference type="ExpressionAtlas" id="A0A2K3MDF3">
    <property type="expression patterns" value="baseline"/>
</dbReference>
<proteinExistence type="predicted"/>
<sequence length="176" mass="18700">MFGRIRASPSSLDSLEFSPPSKILKDDSFSIYEATLMKLKLGAKRDKSSIQMEEEEITNDCSVTDEVNMDVDCAPATVTVTDSCSVGDVGIMTLMDTDCSSSVTNASPIVVASESDSVSTENNVEKPRQNNVSILDFFKPKDPVNCVNLSTKNDSCGSVSSSGSVVSNGTGSELCE</sequence>
<accession>A0A2K3MDF3</accession>
<comment type="caution">
    <text evidence="2">The sequence shown here is derived from an EMBL/GenBank/DDBJ whole genome shotgun (WGS) entry which is preliminary data.</text>
</comment>
<gene>
    <name evidence="2" type="ORF">L195_g044926</name>
</gene>